<accession>A0A428ZIY7</accession>
<dbReference type="RefSeq" id="WP_037255844.1">
    <property type="nucleotide sequence ID" value="NZ_QHKI01000005.1"/>
</dbReference>
<proteinExistence type="predicted"/>
<reference evidence="1 2" key="1">
    <citation type="submission" date="2018-05" db="EMBL/GenBank/DDBJ databases">
        <title>Evolution of GPA BGCs.</title>
        <authorList>
            <person name="Waglechner N."/>
            <person name="Wright G.D."/>
        </authorList>
    </citation>
    <scope>NUCLEOTIDE SEQUENCE [LARGE SCALE GENOMIC DNA]</scope>
    <source>
        <strain evidence="1 2">A82846</strain>
    </source>
</reference>
<gene>
    <name evidence="1" type="ORF">DMH04_09960</name>
</gene>
<protein>
    <submittedName>
        <fullName evidence="1">DUF4243 domain-containing protein</fullName>
    </submittedName>
</protein>
<sequence>MSALDDLLAAYERLHGAGPEFGGDEEGNHGLTNHGPMAVEVMVRRGLDIPVEKWLDGYVGRLDELPTASRRIDADDWRDALGDHRRIADWTAYFRAELHRAPWHDVLATWWPRLPPGIAAGSTHGVIRVGHAVRTLMITDHPHVHNELANGMAFWAARWRPIPTARGEGTLTPATALDALPRLPDQTGFIAHRISRLGTLPEWPGAVDSLRVPDDPDAVRATLTQLIDAATLRYLAVGRDAPVLLVHTATAPNAVLHCLPVLPQQLWRPSLAAAWTATAAITVMYAGHADHTTPTTVTGSDLAGNLLDRAATHRDEHVLKFADTATESYARTGDRATIAAAHLAADLIAAPAA</sequence>
<dbReference type="OrthoDB" id="6396144at2"/>
<evidence type="ECO:0000313" key="1">
    <source>
        <dbReference type="EMBL" id="RSM88025.1"/>
    </source>
</evidence>
<dbReference type="EMBL" id="QHKI01000005">
    <property type="protein sequence ID" value="RSM88025.1"/>
    <property type="molecule type" value="Genomic_DNA"/>
</dbReference>
<dbReference type="Proteomes" id="UP000287547">
    <property type="component" value="Unassembled WGS sequence"/>
</dbReference>
<evidence type="ECO:0000313" key="2">
    <source>
        <dbReference type="Proteomes" id="UP000287547"/>
    </source>
</evidence>
<comment type="caution">
    <text evidence="1">The sequence shown here is derived from an EMBL/GenBank/DDBJ whole genome shotgun (WGS) entry which is preliminary data.</text>
</comment>
<organism evidence="1 2">
    <name type="scientific">Kibdelosporangium aridum</name>
    <dbReference type="NCBI Taxonomy" id="2030"/>
    <lineage>
        <taxon>Bacteria</taxon>
        <taxon>Bacillati</taxon>
        <taxon>Actinomycetota</taxon>
        <taxon>Actinomycetes</taxon>
        <taxon>Pseudonocardiales</taxon>
        <taxon>Pseudonocardiaceae</taxon>
        <taxon>Kibdelosporangium</taxon>
    </lineage>
</organism>
<name>A0A428ZIY7_KIBAR</name>
<dbReference type="AlphaFoldDB" id="A0A428ZIY7"/>